<proteinExistence type="predicted"/>
<protein>
    <recommendedName>
        <fullName evidence="5">Myb-like domain-containing protein</fullName>
    </recommendedName>
</protein>
<dbReference type="Gene3D" id="1.10.10.60">
    <property type="entry name" value="Homeodomain-like"/>
    <property type="match status" value="1"/>
</dbReference>
<dbReference type="PROSITE" id="PS50090">
    <property type="entry name" value="MYB_LIKE"/>
    <property type="match status" value="1"/>
</dbReference>
<dbReference type="EMBL" id="JAWXYG010000003">
    <property type="protein sequence ID" value="KAK4278020.1"/>
    <property type="molecule type" value="Genomic_DNA"/>
</dbReference>
<dbReference type="InterPro" id="IPR013083">
    <property type="entry name" value="Znf_RING/FYVE/PHD"/>
</dbReference>
<keyword evidence="1" id="KW-0479">Metal-binding</keyword>
<feature type="domain" description="Myb-like" evidence="5">
    <location>
        <begin position="566"/>
        <end position="627"/>
    </location>
</feature>
<dbReference type="InterPro" id="IPR009057">
    <property type="entry name" value="Homeodomain-like_sf"/>
</dbReference>
<evidence type="ECO:0000256" key="3">
    <source>
        <dbReference type="ARBA" id="ARBA00022833"/>
    </source>
</evidence>
<keyword evidence="2" id="KW-0863">Zinc-finger</keyword>
<dbReference type="InterPro" id="IPR001965">
    <property type="entry name" value="Znf_PHD"/>
</dbReference>
<dbReference type="AlphaFoldDB" id="A0AAE1MUC9"/>
<gene>
    <name evidence="6" type="ORF">QN277_015921</name>
</gene>
<dbReference type="InterPro" id="IPR011011">
    <property type="entry name" value="Znf_FYVE_PHD"/>
</dbReference>
<dbReference type="SUPFAM" id="SSF46689">
    <property type="entry name" value="Homeodomain-like"/>
    <property type="match status" value="1"/>
</dbReference>
<organism evidence="6 7">
    <name type="scientific">Acacia crassicarpa</name>
    <name type="common">northern wattle</name>
    <dbReference type="NCBI Taxonomy" id="499986"/>
    <lineage>
        <taxon>Eukaryota</taxon>
        <taxon>Viridiplantae</taxon>
        <taxon>Streptophyta</taxon>
        <taxon>Embryophyta</taxon>
        <taxon>Tracheophyta</taxon>
        <taxon>Spermatophyta</taxon>
        <taxon>Magnoliopsida</taxon>
        <taxon>eudicotyledons</taxon>
        <taxon>Gunneridae</taxon>
        <taxon>Pentapetalae</taxon>
        <taxon>rosids</taxon>
        <taxon>fabids</taxon>
        <taxon>Fabales</taxon>
        <taxon>Fabaceae</taxon>
        <taxon>Caesalpinioideae</taxon>
        <taxon>mimosoid clade</taxon>
        <taxon>Acacieae</taxon>
        <taxon>Acacia</taxon>
    </lineage>
</organism>
<evidence type="ECO:0000256" key="4">
    <source>
        <dbReference type="SAM" id="MobiDB-lite"/>
    </source>
</evidence>
<evidence type="ECO:0000259" key="5">
    <source>
        <dbReference type="PROSITE" id="PS50090"/>
    </source>
</evidence>
<dbReference type="CDD" id="cd11660">
    <property type="entry name" value="SANT_TRF"/>
    <property type="match status" value="1"/>
</dbReference>
<dbReference type="Proteomes" id="UP001293593">
    <property type="component" value="Unassembled WGS sequence"/>
</dbReference>
<keyword evidence="7" id="KW-1185">Reference proteome</keyword>
<sequence length="634" mass="71186">MDNTSESSSTRPWLWVVEALASCVKIDNSTLQGLIDVAPVVPSDFGENTRELVSRRSLEGLFCSAGGLNFDPSSSVDSRLVSGVSRSCEDVLHQTFYEIPLSSSEIAGVEIVERDLYPFMTHKRASSVKLELEQVLKESVIEGTHPCADLLKERSGLTLQNQNYQLPANDGKCNDLSKTDNESDMGAKQKSSSKEHSHTSIEDPEKAQHEGSKSQSEQEIGVQLTEPNAANPNPTRQLASCDEDIVESFNGPGAEHPEMIDFAVERHEFLSSHYLSSHHFSENTEWRDQNLCVKCNEGGQLLVCKTTTCQLKVHESCLSKSAQFDGEGNLLCPFCAYSCAVSEYLEAKKKVFVAREELCIFLGKGIEDQAMELLEVCRKENNSSTKYKCETVLVKDNGNDQLLGTAREDNQGHINEVNNLQFERSQQQAETPTLYDNVPSLCRNEGIVNNGIDTVLNGGEETGNMKNPNVLRVERVEESQEAADHVTVGDSLFRCVPSVKQNTTAEENLQELNEAHSTDQTEELACARNNDENFSKDGSEQHINSRYSMRSRKYKTQCKPLVIPLLRKRKNVPWTAEEETILMEGVEKFGVSDQQRMPWKQIWEHGSHVFLSERRPQDLKDKWKNICKAKRRLK</sequence>
<comment type="caution">
    <text evidence="6">The sequence shown here is derived from an EMBL/GenBank/DDBJ whole genome shotgun (WGS) entry which is preliminary data.</text>
</comment>
<name>A0AAE1MUC9_9FABA</name>
<dbReference type="InterPro" id="IPR001005">
    <property type="entry name" value="SANT/Myb"/>
</dbReference>
<dbReference type="PANTHER" id="PTHR47863">
    <property type="entry name" value="RING/FYVE/PHD ZINC FINGER SUPERFAMILY PROTEIN"/>
    <property type="match status" value="1"/>
</dbReference>
<accession>A0AAE1MUC9</accession>
<dbReference type="SMART" id="SM00249">
    <property type="entry name" value="PHD"/>
    <property type="match status" value="1"/>
</dbReference>
<dbReference type="GO" id="GO:0008270">
    <property type="term" value="F:zinc ion binding"/>
    <property type="evidence" value="ECO:0007669"/>
    <property type="project" value="UniProtKB-KW"/>
</dbReference>
<reference evidence="6" key="1">
    <citation type="submission" date="2023-10" db="EMBL/GenBank/DDBJ databases">
        <title>Chromosome-level genome of the transformable northern wattle, Acacia crassicarpa.</title>
        <authorList>
            <person name="Massaro I."/>
            <person name="Sinha N.R."/>
            <person name="Poethig S."/>
            <person name="Leichty A.R."/>
        </authorList>
    </citation>
    <scope>NUCLEOTIDE SEQUENCE</scope>
    <source>
        <strain evidence="6">Acra3RX</strain>
        <tissue evidence="6">Leaf</tissue>
    </source>
</reference>
<dbReference type="PANTHER" id="PTHR47863:SF4">
    <property type="entry name" value="RING_FYVE_PHD ZINC FINGER SUPERFAMILY PROTEIN"/>
    <property type="match status" value="1"/>
</dbReference>
<feature type="region of interest" description="Disordered" evidence="4">
    <location>
        <begin position="163"/>
        <end position="237"/>
    </location>
</feature>
<evidence type="ECO:0000256" key="2">
    <source>
        <dbReference type="ARBA" id="ARBA00022771"/>
    </source>
</evidence>
<evidence type="ECO:0000313" key="7">
    <source>
        <dbReference type="Proteomes" id="UP001293593"/>
    </source>
</evidence>
<evidence type="ECO:0000313" key="6">
    <source>
        <dbReference type="EMBL" id="KAK4278020.1"/>
    </source>
</evidence>
<dbReference type="Gene3D" id="3.30.40.10">
    <property type="entry name" value="Zinc/RING finger domain, C3HC4 (zinc finger)"/>
    <property type="match status" value="1"/>
</dbReference>
<feature type="compositionally biased region" description="Polar residues" evidence="4">
    <location>
        <begin position="225"/>
        <end position="237"/>
    </location>
</feature>
<feature type="compositionally biased region" description="Basic and acidic residues" evidence="4">
    <location>
        <begin position="172"/>
        <end position="212"/>
    </location>
</feature>
<keyword evidence="3" id="KW-0862">Zinc</keyword>
<dbReference type="SUPFAM" id="SSF57903">
    <property type="entry name" value="FYVE/PHD zinc finger"/>
    <property type="match status" value="1"/>
</dbReference>
<evidence type="ECO:0000256" key="1">
    <source>
        <dbReference type="ARBA" id="ARBA00022723"/>
    </source>
</evidence>
<dbReference type="Pfam" id="PF13921">
    <property type="entry name" value="Myb_DNA-bind_6"/>
    <property type="match status" value="1"/>
</dbReference>